<protein>
    <submittedName>
        <fullName evidence="2">USP34</fullName>
    </submittedName>
</protein>
<sequence>MDAETDMASSYLLQPNPNKLQCSCCYKDPKNFDRFNYLIQGLILRVIELIKDLLQTLPQNETSSSKELKPPGDGSDESSKPDTEEIWTLEDKEKLLQFASKVFLLNFPLYMAFKHSVHSKLEPGFTGSARCRETDLPLPQDLDIPVYLLRNVCYLCEKGGVRLFTSCFEKSSPATLPLSLAHSMICIVANVCEIAEALGILEERVQNIFA</sequence>
<feature type="region of interest" description="Disordered" evidence="1">
    <location>
        <begin position="60"/>
        <end position="84"/>
    </location>
</feature>
<evidence type="ECO:0000313" key="2">
    <source>
        <dbReference type="EMBL" id="UYV82777.1"/>
    </source>
</evidence>
<proteinExistence type="predicted"/>
<accession>A0ABY6LQY1</accession>
<evidence type="ECO:0000313" key="3">
    <source>
        <dbReference type="Proteomes" id="UP001235939"/>
    </source>
</evidence>
<gene>
    <name evidence="2" type="ORF">LAZ67_22000816</name>
</gene>
<organism evidence="2 3">
    <name type="scientific">Cordylochernes scorpioides</name>
    <dbReference type="NCBI Taxonomy" id="51811"/>
    <lineage>
        <taxon>Eukaryota</taxon>
        <taxon>Metazoa</taxon>
        <taxon>Ecdysozoa</taxon>
        <taxon>Arthropoda</taxon>
        <taxon>Chelicerata</taxon>
        <taxon>Arachnida</taxon>
        <taxon>Pseudoscorpiones</taxon>
        <taxon>Cheliferoidea</taxon>
        <taxon>Chernetidae</taxon>
        <taxon>Cordylochernes</taxon>
    </lineage>
</organism>
<reference evidence="2 3" key="1">
    <citation type="submission" date="2022-03" db="EMBL/GenBank/DDBJ databases">
        <title>A chromosomal length assembly of Cordylochernes scorpioides.</title>
        <authorList>
            <person name="Zeh D."/>
            <person name="Zeh J."/>
        </authorList>
    </citation>
    <scope>NUCLEOTIDE SEQUENCE [LARGE SCALE GENOMIC DNA]</scope>
    <source>
        <strain evidence="2">IN4F17</strain>
        <tissue evidence="2">Whole Body</tissue>
    </source>
</reference>
<name>A0ABY6LQY1_9ARAC</name>
<dbReference type="EMBL" id="CP092884">
    <property type="protein sequence ID" value="UYV82777.1"/>
    <property type="molecule type" value="Genomic_DNA"/>
</dbReference>
<evidence type="ECO:0000256" key="1">
    <source>
        <dbReference type="SAM" id="MobiDB-lite"/>
    </source>
</evidence>
<dbReference type="Proteomes" id="UP001235939">
    <property type="component" value="Chromosome 22"/>
</dbReference>
<keyword evidence="3" id="KW-1185">Reference proteome</keyword>